<accession>A0ABW6MCD1</accession>
<dbReference type="Proteomes" id="UP001601303">
    <property type="component" value="Unassembled WGS sequence"/>
</dbReference>
<comment type="caution">
    <text evidence="1">The sequence shown here is derived from an EMBL/GenBank/DDBJ whole genome shotgun (WGS) entry which is preliminary data.</text>
</comment>
<evidence type="ECO:0000313" key="2">
    <source>
        <dbReference type="Proteomes" id="UP001601303"/>
    </source>
</evidence>
<proteinExistence type="predicted"/>
<name>A0ABW6MCD1_9ACTN</name>
<protein>
    <submittedName>
        <fullName evidence="1">Uncharacterized protein</fullName>
    </submittedName>
</protein>
<evidence type="ECO:0000313" key="1">
    <source>
        <dbReference type="EMBL" id="MFE9602993.1"/>
    </source>
</evidence>
<dbReference type="RefSeq" id="WP_388111299.1">
    <property type="nucleotide sequence ID" value="NZ_JBIAHM010000012.1"/>
</dbReference>
<gene>
    <name evidence="1" type="ORF">ACFYNQ_31080</name>
</gene>
<dbReference type="EMBL" id="JBIAHM010000012">
    <property type="protein sequence ID" value="MFE9602993.1"/>
    <property type="molecule type" value="Genomic_DNA"/>
</dbReference>
<sequence length="127" mass="13810">MMATVDTDILIAAWRRILDGAEKPWVLFEHGTCVLLEEPTGAPAEQATEILREFGPVQVATSAGDFRVLELKNGEGWLVTSHHPDVVTFVATAEPDDPSHLAVGMLGRAKRDQDGTELRVAHVEDAP</sequence>
<keyword evidence="2" id="KW-1185">Reference proteome</keyword>
<organism evidence="1 2">
    <name type="scientific">Streptomyces hokutonensis</name>
    <dbReference type="NCBI Taxonomy" id="1306990"/>
    <lineage>
        <taxon>Bacteria</taxon>
        <taxon>Bacillati</taxon>
        <taxon>Actinomycetota</taxon>
        <taxon>Actinomycetes</taxon>
        <taxon>Kitasatosporales</taxon>
        <taxon>Streptomycetaceae</taxon>
        <taxon>Streptomyces</taxon>
    </lineage>
</organism>
<reference evidence="1 2" key="1">
    <citation type="submission" date="2024-10" db="EMBL/GenBank/DDBJ databases">
        <title>The Natural Products Discovery Center: Release of the First 8490 Sequenced Strains for Exploring Actinobacteria Biosynthetic Diversity.</title>
        <authorList>
            <person name="Kalkreuter E."/>
            <person name="Kautsar S.A."/>
            <person name="Yang D."/>
            <person name="Bader C.D."/>
            <person name="Teijaro C.N."/>
            <person name="Fluegel L."/>
            <person name="Davis C.M."/>
            <person name="Simpson J.R."/>
            <person name="Lauterbach L."/>
            <person name="Steele A.D."/>
            <person name="Gui C."/>
            <person name="Meng S."/>
            <person name="Li G."/>
            <person name="Viehrig K."/>
            <person name="Ye F."/>
            <person name="Su P."/>
            <person name="Kiefer A.F."/>
            <person name="Nichols A."/>
            <person name="Cepeda A.J."/>
            <person name="Yan W."/>
            <person name="Fan B."/>
            <person name="Jiang Y."/>
            <person name="Adhikari A."/>
            <person name="Zheng C.-J."/>
            <person name="Schuster L."/>
            <person name="Cowan T.M."/>
            <person name="Smanski M.J."/>
            <person name="Chevrette M.G."/>
            <person name="De Carvalho L.P.S."/>
            <person name="Shen B."/>
        </authorList>
    </citation>
    <scope>NUCLEOTIDE SEQUENCE [LARGE SCALE GENOMIC DNA]</scope>
    <source>
        <strain evidence="1 2">NPDC006488</strain>
    </source>
</reference>